<comment type="caution">
    <text evidence="1">The sequence shown here is derived from an EMBL/GenBank/DDBJ whole genome shotgun (WGS) entry which is preliminary data.</text>
</comment>
<keyword evidence="2" id="KW-1185">Reference proteome</keyword>
<organism evidence="1 2">
    <name type="scientific">Paractinoplanes rishiriensis</name>
    <dbReference type="NCBI Taxonomy" id="1050105"/>
    <lineage>
        <taxon>Bacteria</taxon>
        <taxon>Bacillati</taxon>
        <taxon>Actinomycetota</taxon>
        <taxon>Actinomycetes</taxon>
        <taxon>Micromonosporales</taxon>
        <taxon>Micromonosporaceae</taxon>
        <taxon>Paractinoplanes</taxon>
    </lineage>
</organism>
<reference evidence="1" key="1">
    <citation type="submission" date="2021-01" db="EMBL/GenBank/DDBJ databases">
        <title>Whole genome shotgun sequence of Actinoplanes rishiriensis NBRC 108556.</title>
        <authorList>
            <person name="Komaki H."/>
            <person name="Tamura T."/>
        </authorList>
    </citation>
    <scope>NUCLEOTIDE SEQUENCE</scope>
    <source>
        <strain evidence="1">NBRC 108556</strain>
    </source>
</reference>
<sequence length="164" mass="17639">MWGNVAPVPGDVTTSPWGADMNDRGHGTFSVTVLSPDGGNWAQVCVAGQIDLAAATELAATIDLLRKSPARFVFVDVAAVTFADVTLPDFCLLLRAALPGWSAPFICRPGPMTRQILEDAGVCDVLAVRDDLPLLDVSGAALRTGRYRRDSRPALRMRTRFSVR</sequence>
<evidence type="ECO:0000313" key="1">
    <source>
        <dbReference type="EMBL" id="GIF01842.1"/>
    </source>
</evidence>
<evidence type="ECO:0000313" key="2">
    <source>
        <dbReference type="Proteomes" id="UP000636960"/>
    </source>
</evidence>
<accession>A0A919MVW3</accession>
<dbReference type="InterPro" id="IPR036513">
    <property type="entry name" value="STAS_dom_sf"/>
</dbReference>
<dbReference type="Gene3D" id="3.30.750.24">
    <property type="entry name" value="STAS domain"/>
    <property type="match status" value="1"/>
</dbReference>
<evidence type="ECO:0008006" key="3">
    <source>
        <dbReference type="Google" id="ProtNLM"/>
    </source>
</evidence>
<gene>
    <name evidence="1" type="ORF">Ari01nite_93060</name>
</gene>
<dbReference type="SUPFAM" id="SSF52091">
    <property type="entry name" value="SpoIIaa-like"/>
    <property type="match status" value="1"/>
</dbReference>
<name>A0A919MVW3_9ACTN</name>
<dbReference type="EMBL" id="BOMV01000113">
    <property type="protein sequence ID" value="GIF01842.1"/>
    <property type="molecule type" value="Genomic_DNA"/>
</dbReference>
<protein>
    <recommendedName>
        <fullName evidence="3">STAS domain-containing protein</fullName>
    </recommendedName>
</protein>
<proteinExistence type="predicted"/>
<dbReference type="Proteomes" id="UP000636960">
    <property type="component" value="Unassembled WGS sequence"/>
</dbReference>
<dbReference type="AlphaFoldDB" id="A0A919MVW3"/>